<dbReference type="GO" id="GO:0000162">
    <property type="term" value="P:L-tryptophan biosynthetic process"/>
    <property type="evidence" value="ECO:0007669"/>
    <property type="project" value="UniProtKB-UniRule"/>
</dbReference>
<dbReference type="RefSeq" id="WP_114591540.1">
    <property type="nucleotide sequence ID" value="NZ_CP031165.1"/>
</dbReference>
<reference evidence="12 13" key="1">
    <citation type="submission" date="2018-09" db="EMBL/GenBank/DDBJ databases">
        <title>Complete genome sequence of Euzebya sp. DY32-46 isolated from seawater of Pacific Ocean.</title>
        <authorList>
            <person name="Xu L."/>
            <person name="Wu Y.-H."/>
            <person name="Xu X.-W."/>
        </authorList>
    </citation>
    <scope>NUCLEOTIDE SEQUENCE [LARGE SCALE GENOMIC DNA]</scope>
    <source>
        <strain evidence="12 13">DY32-46</strain>
    </source>
</reference>
<dbReference type="AlphaFoldDB" id="A0A346XXM3"/>
<feature type="binding site" evidence="9">
    <location>
        <position position="230"/>
    </location>
    <ligand>
        <name>Mg(2+)</name>
        <dbReference type="ChEBI" id="CHEBI:18420"/>
        <label>2</label>
    </ligand>
</feature>
<dbReference type="NCBIfam" id="TIGR01245">
    <property type="entry name" value="trpD"/>
    <property type="match status" value="1"/>
</dbReference>
<dbReference type="EMBL" id="CP031165">
    <property type="protein sequence ID" value="AXV06970.1"/>
    <property type="molecule type" value="Genomic_DNA"/>
</dbReference>
<keyword evidence="6 9" id="KW-0057">Aromatic amino acid biosynthesis</keyword>
<evidence type="ECO:0000256" key="6">
    <source>
        <dbReference type="ARBA" id="ARBA00023141"/>
    </source>
</evidence>
<dbReference type="UniPathway" id="UPA00035">
    <property type="reaction ID" value="UER00041"/>
</dbReference>
<dbReference type="InterPro" id="IPR000312">
    <property type="entry name" value="Glycosyl_Trfase_fam3"/>
</dbReference>
<feature type="domain" description="Glycosyl transferase family 3" evidence="10">
    <location>
        <begin position="77"/>
        <end position="327"/>
    </location>
</feature>
<comment type="catalytic activity">
    <reaction evidence="7 9">
        <text>N-(5-phospho-beta-D-ribosyl)anthranilate + diphosphate = 5-phospho-alpha-D-ribose 1-diphosphate + anthranilate</text>
        <dbReference type="Rhea" id="RHEA:11768"/>
        <dbReference type="ChEBI" id="CHEBI:16567"/>
        <dbReference type="ChEBI" id="CHEBI:18277"/>
        <dbReference type="ChEBI" id="CHEBI:33019"/>
        <dbReference type="ChEBI" id="CHEBI:58017"/>
        <dbReference type="EC" id="2.4.2.18"/>
    </reaction>
</comment>
<feature type="binding site" evidence="9">
    <location>
        <position position="170"/>
    </location>
    <ligand>
        <name>anthranilate</name>
        <dbReference type="ChEBI" id="CHEBI:16567"/>
        <label>2</label>
    </ligand>
</feature>
<dbReference type="Gene3D" id="1.20.970.10">
    <property type="entry name" value="Transferase, Pyrimidine Nucleoside Phosphorylase, Chain C"/>
    <property type="match status" value="1"/>
</dbReference>
<comment type="function">
    <text evidence="9">Catalyzes the transfer of the phosphoribosyl group of 5-phosphorylribose-1-pyrophosphate (PRPP) to anthranilate to yield N-(5'-phosphoribosyl)-anthranilate (PRA).</text>
</comment>
<accession>A0A346XXM3</accession>
<proteinExistence type="inferred from homology"/>
<keyword evidence="13" id="KW-1185">Reference proteome</keyword>
<feature type="binding site" evidence="9">
    <location>
        <begin position="87"/>
        <end position="88"/>
    </location>
    <ligand>
        <name>5-phospho-alpha-D-ribose 1-diphosphate</name>
        <dbReference type="ChEBI" id="CHEBI:58017"/>
    </ligand>
</feature>
<feature type="binding site" evidence="9">
    <location>
        <position position="230"/>
    </location>
    <ligand>
        <name>Mg(2+)</name>
        <dbReference type="ChEBI" id="CHEBI:18420"/>
        <label>1</label>
    </ligand>
</feature>
<comment type="subunit">
    <text evidence="9">Homodimer.</text>
</comment>
<comment type="cofactor">
    <cofactor evidence="9">
        <name>Mg(2+)</name>
        <dbReference type="ChEBI" id="CHEBI:18420"/>
    </cofactor>
    <text evidence="9">Binds 2 magnesium ions per monomer.</text>
</comment>
<feature type="binding site" evidence="9">
    <location>
        <begin position="94"/>
        <end position="97"/>
    </location>
    <ligand>
        <name>5-phospho-alpha-D-ribose 1-diphosphate</name>
        <dbReference type="ChEBI" id="CHEBI:58017"/>
    </ligand>
</feature>
<keyword evidence="2 9" id="KW-0028">Amino-acid biosynthesis</keyword>
<sequence>MRDEVRFPDVLSALLAGNDLDDATTSSVMEQIMDGNATPAQVAGLLMALRMKGETGEEIAGLVRSMRSYALPVRVDGPLVDTCGTGGDRAGTFNVSTVSAIVVAGAGAKVAKHGNRAASGKCGSADLLEAWGVVIDLPPEGVEACIEEVGIGFCFAPKFHPAMRHVAPARRELGVPTVFNFLGPLTNPAGASHQSIGVSDASMAPKMADVLARLGSTHALVFHGHDGLDELTTTGPSTIWEIRDGAVEQYQFDPADHGIARATLADLRGGEVDVNLRIANQILDGVEGAPRDIVVVGAAAALRAADHHDSWDDAIAAAKESIDSGSARRVRDEWVKLSSSLAA</sequence>
<comment type="similarity">
    <text evidence="9">Belongs to the anthranilate phosphoribosyltransferase family.</text>
</comment>
<evidence type="ECO:0000256" key="8">
    <source>
        <dbReference type="ARBA" id="ARBA00061188"/>
    </source>
</evidence>
<evidence type="ECO:0000256" key="7">
    <source>
        <dbReference type="ARBA" id="ARBA00052328"/>
    </source>
</evidence>
<comment type="pathway">
    <text evidence="1 9">Amino-acid biosynthesis; L-tryptophan biosynthesis; L-tryptophan from chorismate: step 2/5.</text>
</comment>
<evidence type="ECO:0000313" key="13">
    <source>
        <dbReference type="Proteomes" id="UP000264006"/>
    </source>
</evidence>
<evidence type="ECO:0000256" key="1">
    <source>
        <dbReference type="ARBA" id="ARBA00004907"/>
    </source>
</evidence>
<dbReference type="InterPro" id="IPR017459">
    <property type="entry name" value="Glycosyl_Trfase_fam3_N_dom"/>
</dbReference>
<evidence type="ECO:0000259" key="10">
    <source>
        <dbReference type="Pfam" id="PF00591"/>
    </source>
</evidence>
<dbReference type="HAMAP" id="MF_00211">
    <property type="entry name" value="TrpD"/>
    <property type="match status" value="1"/>
</dbReference>
<evidence type="ECO:0000313" key="12">
    <source>
        <dbReference type="EMBL" id="AXV06970.1"/>
    </source>
</evidence>
<dbReference type="Proteomes" id="UP000264006">
    <property type="component" value="Chromosome"/>
</dbReference>
<evidence type="ECO:0000256" key="5">
    <source>
        <dbReference type="ARBA" id="ARBA00022822"/>
    </source>
</evidence>
<name>A0A346XXM3_9ACTN</name>
<feature type="binding site" evidence="9">
    <location>
        <position position="84"/>
    </location>
    <ligand>
        <name>anthranilate</name>
        <dbReference type="ChEBI" id="CHEBI:16567"/>
        <label>1</label>
    </ligand>
</feature>
<protein>
    <recommendedName>
        <fullName evidence="9">Anthranilate phosphoribosyltransferase</fullName>
        <ecNumber evidence="9">2.4.2.18</ecNumber>
    </recommendedName>
</protein>
<feature type="binding site" evidence="9">
    <location>
        <begin position="112"/>
        <end position="120"/>
    </location>
    <ligand>
        <name>5-phospho-alpha-D-ribose 1-diphosphate</name>
        <dbReference type="ChEBI" id="CHEBI:58017"/>
    </ligand>
</feature>
<evidence type="ECO:0000256" key="9">
    <source>
        <dbReference type="HAMAP-Rule" id="MF_00211"/>
    </source>
</evidence>
<evidence type="ECO:0000256" key="2">
    <source>
        <dbReference type="ARBA" id="ARBA00022605"/>
    </source>
</evidence>
<dbReference type="GO" id="GO:0004048">
    <property type="term" value="F:anthranilate phosphoribosyltransferase activity"/>
    <property type="evidence" value="ECO:0007669"/>
    <property type="project" value="UniProtKB-UniRule"/>
</dbReference>
<dbReference type="OrthoDB" id="9806430at2"/>
<evidence type="ECO:0000259" key="11">
    <source>
        <dbReference type="Pfam" id="PF02885"/>
    </source>
</evidence>
<dbReference type="FunFam" id="3.40.1030.10:FF:000002">
    <property type="entry name" value="Anthranilate phosphoribosyltransferase"/>
    <property type="match status" value="1"/>
</dbReference>
<dbReference type="InterPro" id="IPR036320">
    <property type="entry name" value="Glycosyl_Trfase_fam3_N_dom_sf"/>
</dbReference>
<keyword evidence="3 9" id="KW-0328">Glycosyltransferase</keyword>
<feature type="binding site" evidence="9">
    <location>
        <position position="115"/>
    </location>
    <ligand>
        <name>anthranilate</name>
        <dbReference type="ChEBI" id="CHEBI:16567"/>
        <label>1</label>
    </ligand>
</feature>
<keyword evidence="9" id="KW-0460">Magnesium</keyword>
<keyword evidence="5 9" id="KW-0822">Tryptophan biosynthesis</keyword>
<dbReference type="GO" id="GO:0000287">
    <property type="term" value="F:magnesium ion binding"/>
    <property type="evidence" value="ECO:0007669"/>
    <property type="project" value="UniProtKB-UniRule"/>
</dbReference>
<dbReference type="Gene3D" id="3.40.1030.10">
    <property type="entry name" value="Nucleoside phosphorylase/phosphoribosyltransferase catalytic domain"/>
    <property type="match status" value="1"/>
</dbReference>
<dbReference type="KEGG" id="euz:DVS28_a2288"/>
<feature type="binding site" evidence="9">
    <location>
        <position position="96"/>
    </location>
    <ligand>
        <name>Mg(2+)</name>
        <dbReference type="ChEBI" id="CHEBI:18420"/>
        <label>1</label>
    </ligand>
</feature>
<comment type="similarity">
    <text evidence="8">In the C-terminal section; belongs to the anthranilate phosphoribosyltransferase family.</text>
</comment>
<dbReference type="EC" id="2.4.2.18" evidence="9"/>
<organism evidence="12 13">
    <name type="scientific">Euzebya pacifica</name>
    <dbReference type="NCBI Taxonomy" id="1608957"/>
    <lineage>
        <taxon>Bacteria</taxon>
        <taxon>Bacillati</taxon>
        <taxon>Actinomycetota</taxon>
        <taxon>Nitriliruptoria</taxon>
        <taxon>Euzebyales</taxon>
    </lineage>
</organism>
<dbReference type="PANTHER" id="PTHR43285">
    <property type="entry name" value="ANTHRANILATE PHOSPHORIBOSYLTRANSFERASE"/>
    <property type="match status" value="1"/>
</dbReference>
<evidence type="ECO:0000256" key="4">
    <source>
        <dbReference type="ARBA" id="ARBA00022679"/>
    </source>
</evidence>
<feature type="domain" description="Glycosyl transferase family 3 N-terminal" evidence="11">
    <location>
        <begin position="9"/>
        <end position="70"/>
    </location>
</feature>
<dbReference type="PANTHER" id="PTHR43285:SF2">
    <property type="entry name" value="ANTHRANILATE PHOSPHORIBOSYLTRANSFERASE"/>
    <property type="match status" value="1"/>
</dbReference>
<feature type="binding site" evidence="9">
    <location>
        <position position="84"/>
    </location>
    <ligand>
        <name>5-phospho-alpha-D-ribose 1-diphosphate</name>
        <dbReference type="ChEBI" id="CHEBI:58017"/>
    </ligand>
</feature>
<evidence type="ECO:0000256" key="3">
    <source>
        <dbReference type="ARBA" id="ARBA00022676"/>
    </source>
</evidence>
<comment type="caution">
    <text evidence="9">Lacks conserved residue(s) required for the propagation of feature annotation.</text>
</comment>
<feature type="binding site" evidence="9">
    <location>
        <position position="229"/>
    </location>
    <ligand>
        <name>Mg(2+)</name>
        <dbReference type="ChEBI" id="CHEBI:18420"/>
        <label>2</label>
    </ligand>
</feature>
<feature type="binding site" evidence="9">
    <location>
        <position position="124"/>
    </location>
    <ligand>
        <name>5-phospho-alpha-D-ribose 1-diphosphate</name>
        <dbReference type="ChEBI" id="CHEBI:58017"/>
    </ligand>
</feature>
<dbReference type="Pfam" id="PF00591">
    <property type="entry name" value="Glycos_transf_3"/>
    <property type="match status" value="1"/>
</dbReference>
<keyword evidence="4 9" id="KW-0808">Transferase</keyword>
<feature type="binding site" evidence="9">
    <location>
        <position position="92"/>
    </location>
    <ligand>
        <name>5-phospho-alpha-D-ribose 1-diphosphate</name>
        <dbReference type="ChEBI" id="CHEBI:58017"/>
    </ligand>
</feature>
<keyword evidence="9" id="KW-0479">Metal-binding</keyword>
<dbReference type="SUPFAM" id="SSF47648">
    <property type="entry name" value="Nucleoside phosphorylase/phosphoribosyltransferase N-terminal domain"/>
    <property type="match status" value="1"/>
</dbReference>
<dbReference type="InterPro" id="IPR035902">
    <property type="entry name" value="Nuc_phospho_transferase"/>
</dbReference>
<dbReference type="GO" id="GO:0005829">
    <property type="term" value="C:cytosol"/>
    <property type="evidence" value="ECO:0007669"/>
    <property type="project" value="TreeGrafter"/>
</dbReference>
<gene>
    <name evidence="9" type="primary">trpD</name>
    <name evidence="12" type="ORF">DVS28_a2288</name>
</gene>
<dbReference type="SUPFAM" id="SSF52418">
    <property type="entry name" value="Nucleoside phosphorylase/phosphoribosyltransferase catalytic domain"/>
    <property type="match status" value="1"/>
</dbReference>
<dbReference type="InterPro" id="IPR005940">
    <property type="entry name" value="Anthranilate_Pribosyl_Tfrase"/>
</dbReference>
<dbReference type="Pfam" id="PF02885">
    <property type="entry name" value="Glycos_trans_3N"/>
    <property type="match status" value="1"/>
</dbReference>